<dbReference type="Pfam" id="PF13975">
    <property type="entry name" value="gag-asp_proteas"/>
    <property type="match status" value="1"/>
</dbReference>
<keyword evidence="1" id="KW-0378">Hydrolase</keyword>
<dbReference type="InterPro" id="IPR034122">
    <property type="entry name" value="Retropepsin-like_bacterial"/>
</dbReference>
<dbReference type="GO" id="GO:0006508">
    <property type="term" value="P:proteolysis"/>
    <property type="evidence" value="ECO:0007669"/>
    <property type="project" value="UniProtKB-KW"/>
</dbReference>
<protein>
    <submittedName>
        <fullName evidence="1">Gag-polyprotein putative aspartyl protease</fullName>
    </submittedName>
</protein>
<accession>A0A1M6US14</accession>
<dbReference type="GO" id="GO:0008233">
    <property type="term" value="F:peptidase activity"/>
    <property type="evidence" value="ECO:0007669"/>
    <property type="project" value="UniProtKB-KW"/>
</dbReference>
<sequence>MPLVITESFNLDTNLLCSPCLVYDPLTGNSCHAKAIWDTGATLSCISPTIAKTLNLSAVGTTTNHTANGSTASNKHIVDIAIGNIRFQKIAVTSPPLPDDFVLIGMDLIGLGKFTVQNMNENGEVKKVLTLELP</sequence>
<gene>
    <name evidence="1" type="ORF">SAMN05720469_11532</name>
</gene>
<dbReference type="SUPFAM" id="SSF50630">
    <property type="entry name" value="Acid proteases"/>
    <property type="match status" value="1"/>
</dbReference>
<organism evidence="1 2">
    <name type="scientific">Fibrobacter intestinalis</name>
    <dbReference type="NCBI Taxonomy" id="28122"/>
    <lineage>
        <taxon>Bacteria</taxon>
        <taxon>Pseudomonadati</taxon>
        <taxon>Fibrobacterota</taxon>
        <taxon>Fibrobacteria</taxon>
        <taxon>Fibrobacterales</taxon>
        <taxon>Fibrobacteraceae</taxon>
        <taxon>Fibrobacter</taxon>
    </lineage>
</organism>
<keyword evidence="2" id="KW-1185">Reference proteome</keyword>
<dbReference type="InterPro" id="IPR021109">
    <property type="entry name" value="Peptidase_aspartic_dom_sf"/>
</dbReference>
<dbReference type="AlphaFoldDB" id="A0A1M6US14"/>
<proteinExistence type="predicted"/>
<name>A0A1M6US14_9BACT</name>
<evidence type="ECO:0000313" key="1">
    <source>
        <dbReference type="EMBL" id="SHK71901.1"/>
    </source>
</evidence>
<dbReference type="Proteomes" id="UP000184275">
    <property type="component" value="Unassembled WGS sequence"/>
</dbReference>
<dbReference type="CDD" id="cd05483">
    <property type="entry name" value="retropepsin_like_bacteria"/>
    <property type="match status" value="1"/>
</dbReference>
<evidence type="ECO:0000313" key="2">
    <source>
        <dbReference type="Proteomes" id="UP000184275"/>
    </source>
</evidence>
<keyword evidence="1" id="KW-0645">Protease</keyword>
<dbReference type="EMBL" id="FRAW01000015">
    <property type="protein sequence ID" value="SHK71901.1"/>
    <property type="molecule type" value="Genomic_DNA"/>
</dbReference>
<dbReference type="Gene3D" id="2.40.70.10">
    <property type="entry name" value="Acid Proteases"/>
    <property type="match status" value="1"/>
</dbReference>
<reference evidence="2" key="1">
    <citation type="submission" date="2016-11" db="EMBL/GenBank/DDBJ databases">
        <authorList>
            <person name="Varghese N."/>
            <person name="Submissions S."/>
        </authorList>
    </citation>
    <scope>NUCLEOTIDE SEQUENCE [LARGE SCALE GENOMIC DNA]</scope>
    <source>
        <strain evidence="2">UWOS</strain>
    </source>
</reference>